<gene>
    <name evidence="2" type="ORF">B0T15DRAFT_486713</name>
</gene>
<comment type="caution">
    <text evidence="2">The sequence shown here is derived from an EMBL/GenBank/DDBJ whole genome shotgun (WGS) entry which is preliminary data.</text>
</comment>
<dbReference type="RefSeq" id="XP_062719006.1">
    <property type="nucleotide sequence ID" value="XM_062866379.1"/>
</dbReference>
<dbReference type="PANTHER" id="PTHR24148:SF64">
    <property type="entry name" value="HETEROKARYON INCOMPATIBILITY DOMAIN-CONTAINING PROTEIN"/>
    <property type="match status" value="1"/>
</dbReference>
<evidence type="ECO:0000313" key="3">
    <source>
        <dbReference type="Proteomes" id="UP001273166"/>
    </source>
</evidence>
<organism evidence="2 3">
    <name type="scientific">Chaetomium strumarium</name>
    <dbReference type="NCBI Taxonomy" id="1170767"/>
    <lineage>
        <taxon>Eukaryota</taxon>
        <taxon>Fungi</taxon>
        <taxon>Dikarya</taxon>
        <taxon>Ascomycota</taxon>
        <taxon>Pezizomycotina</taxon>
        <taxon>Sordariomycetes</taxon>
        <taxon>Sordariomycetidae</taxon>
        <taxon>Sordariales</taxon>
        <taxon>Chaetomiaceae</taxon>
        <taxon>Chaetomium</taxon>
    </lineage>
</organism>
<feature type="domain" description="Heterokaryon incompatibility" evidence="1">
    <location>
        <begin position="58"/>
        <end position="220"/>
    </location>
</feature>
<reference evidence="2" key="2">
    <citation type="submission" date="2023-06" db="EMBL/GenBank/DDBJ databases">
        <authorList>
            <consortium name="Lawrence Berkeley National Laboratory"/>
            <person name="Mondo S.J."/>
            <person name="Hensen N."/>
            <person name="Bonometti L."/>
            <person name="Westerberg I."/>
            <person name="Brannstrom I.O."/>
            <person name="Guillou S."/>
            <person name="Cros-Aarteil S."/>
            <person name="Calhoun S."/>
            <person name="Haridas S."/>
            <person name="Kuo A."/>
            <person name="Pangilinan J."/>
            <person name="Riley R."/>
            <person name="Labutti K."/>
            <person name="Andreopoulos B."/>
            <person name="Lipzen A."/>
            <person name="Chen C."/>
            <person name="Yanf M."/>
            <person name="Daum C."/>
            <person name="Ng V."/>
            <person name="Clum A."/>
            <person name="Steindorff A."/>
            <person name="Ohm R."/>
            <person name="Martin F."/>
            <person name="Silar P."/>
            <person name="Natvig D."/>
            <person name="Lalanne C."/>
            <person name="Gautier V."/>
            <person name="Ament-Velasquez S.L."/>
            <person name="Kruys A."/>
            <person name="Hutchinson M.I."/>
            <person name="Powell A.J."/>
            <person name="Barry K."/>
            <person name="Miller A.N."/>
            <person name="Grigoriev I.V."/>
            <person name="Debuchy R."/>
            <person name="Gladieux P."/>
            <person name="Thoren M.H."/>
            <person name="Johannesson H."/>
        </authorList>
    </citation>
    <scope>NUCLEOTIDE SEQUENCE</scope>
    <source>
        <strain evidence="2">CBS 333.67</strain>
    </source>
</reference>
<protein>
    <submittedName>
        <fullName evidence="2">Heterokaryon incompatibility protein-domain-containing protein</fullName>
    </submittedName>
</protein>
<evidence type="ECO:0000259" key="1">
    <source>
        <dbReference type="Pfam" id="PF06985"/>
    </source>
</evidence>
<dbReference type="InterPro" id="IPR010730">
    <property type="entry name" value="HET"/>
</dbReference>
<dbReference type="EMBL" id="JAUDZG010000006">
    <property type="protein sequence ID" value="KAK3303226.1"/>
    <property type="molecule type" value="Genomic_DNA"/>
</dbReference>
<accession>A0AAJ0LZA5</accession>
<dbReference type="InterPro" id="IPR052895">
    <property type="entry name" value="HetReg/Transcr_Mod"/>
</dbReference>
<dbReference type="GeneID" id="87885208"/>
<dbReference type="PANTHER" id="PTHR24148">
    <property type="entry name" value="ANKYRIN REPEAT DOMAIN-CONTAINING PROTEIN 39 HOMOLOG-RELATED"/>
    <property type="match status" value="1"/>
</dbReference>
<sequence>MALNSDSDFQGAHDLDYHYAPLTQPGSIRLLRLYPATSGSEEVHFTLHPAQLNDKPAYEAISYCWGDENDTRVVFCDQRVLRVTVSLYTALKRLRHADRERILWADAVCINQKDDDEKGRQVQLMSHIYSQPTRVLIWLGEDMEGLEGLTECLRGAKEVLPPESHDHDVLFENSKKILLEARALQRLREEKKPNLLDHNWEPMNNLLCRPWFGRRWIIQEVVVADDTVPRVAICGDLEFPWQDLASVAYIIGSYCLYPIIAGLSMANWKSPRMSSYLQQNGRPVLMLGVTYMVYLRKHYRGQGNLLDCVVATFQFRCGNPADHLYSLLSLPRKPSRILPDCSAGIVQIYLDFAETTLVGEQDLKLLSLAPHTNVVEDVREDRLHLPSWVPDLSRQGEVQPLVSYAIRRQPFHSGGDKKPLPIFVSEDGGGKPLLHLRRRIVDRVEETAPCSFNLPLPRAIEVPGYVRVLGLSSLFRLRMMRWLQGCLAVMSRDIAQTLMCGMTGMRDPLPEEVIPAAEEYIHYVFDFWDPNLLLTDERKERLLTYGALIEHSLLGIAESRCLREARAGDVLCVIMGAEVPYVLRPSPEKEGRYTLIGDAYLHGMM</sequence>
<name>A0AAJ0LZA5_9PEZI</name>
<reference evidence="2" key="1">
    <citation type="journal article" date="2023" name="Mol. Phylogenet. Evol.">
        <title>Genome-scale phylogeny and comparative genomics of the fungal order Sordariales.</title>
        <authorList>
            <person name="Hensen N."/>
            <person name="Bonometti L."/>
            <person name="Westerberg I."/>
            <person name="Brannstrom I.O."/>
            <person name="Guillou S."/>
            <person name="Cros-Aarteil S."/>
            <person name="Calhoun S."/>
            <person name="Haridas S."/>
            <person name="Kuo A."/>
            <person name="Mondo S."/>
            <person name="Pangilinan J."/>
            <person name="Riley R."/>
            <person name="LaButti K."/>
            <person name="Andreopoulos B."/>
            <person name="Lipzen A."/>
            <person name="Chen C."/>
            <person name="Yan M."/>
            <person name="Daum C."/>
            <person name="Ng V."/>
            <person name="Clum A."/>
            <person name="Steindorff A."/>
            <person name="Ohm R.A."/>
            <person name="Martin F."/>
            <person name="Silar P."/>
            <person name="Natvig D.O."/>
            <person name="Lalanne C."/>
            <person name="Gautier V."/>
            <person name="Ament-Velasquez S.L."/>
            <person name="Kruys A."/>
            <person name="Hutchinson M.I."/>
            <person name="Powell A.J."/>
            <person name="Barry K."/>
            <person name="Miller A.N."/>
            <person name="Grigoriev I.V."/>
            <person name="Debuchy R."/>
            <person name="Gladieux P."/>
            <person name="Hiltunen Thoren M."/>
            <person name="Johannesson H."/>
        </authorList>
    </citation>
    <scope>NUCLEOTIDE SEQUENCE</scope>
    <source>
        <strain evidence="2">CBS 333.67</strain>
    </source>
</reference>
<dbReference type="Pfam" id="PF26639">
    <property type="entry name" value="Het-6_barrel"/>
    <property type="match status" value="1"/>
</dbReference>
<dbReference type="AlphaFoldDB" id="A0AAJ0LZA5"/>
<keyword evidence="3" id="KW-1185">Reference proteome</keyword>
<dbReference type="Proteomes" id="UP001273166">
    <property type="component" value="Unassembled WGS sequence"/>
</dbReference>
<proteinExistence type="predicted"/>
<evidence type="ECO:0000313" key="2">
    <source>
        <dbReference type="EMBL" id="KAK3303226.1"/>
    </source>
</evidence>
<dbReference type="Pfam" id="PF06985">
    <property type="entry name" value="HET"/>
    <property type="match status" value="1"/>
</dbReference>